<dbReference type="Proteomes" id="UP000242869">
    <property type="component" value="Unassembled WGS sequence"/>
</dbReference>
<feature type="binding site" evidence="8">
    <location>
        <begin position="270"/>
        <end position="277"/>
    </location>
    <ligand>
        <name>FAD</name>
        <dbReference type="ChEBI" id="CHEBI:57692"/>
    </ligand>
</feature>
<evidence type="ECO:0000256" key="7">
    <source>
        <dbReference type="ARBA" id="ARBA00033999"/>
    </source>
</evidence>
<dbReference type="Gene3D" id="1.25.40.80">
    <property type="match status" value="1"/>
</dbReference>
<accession>A0A1I5ACK8</accession>
<dbReference type="InterPro" id="IPR005101">
    <property type="entry name" value="Cryptochr/Photolyase_FAD-bd"/>
</dbReference>
<dbReference type="PRINTS" id="PR00147">
    <property type="entry name" value="DNAPHOTLYASE"/>
</dbReference>
<dbReference type="PANTHER" id="PTHR11455:SF9">
    <property type="entry name" value="CRYPTOCHROME CIRCADIAN CLOCK 5 ISOFORM X1"/>
    <property type="match status" value="1"/>
</dbReference>
<comment type="similarity">
    <text evidence="9">Belongs to the DNA photolyase family.</text>
</comment>
<name>A0A1I5ACK8_9NEIS</name>
<dbReference type="SUPFAM" id="SSF52425">
    <property type="entry name" value="Cryptochrome/photolyase, N-terminal domain"/>
    <property type="match status" value="1"/>
</dbReference>
<dbReference type="PANTHER" id="PTHR11455">
    <property type="entry name" value="CRYPTOCHROME"/>
    <property type="match status" value="1"/>
</dbReference>
<comment type="cofactor">
    <cofactor evidence="1">
        <name>(6R)-5,10-methylene-5,6,7,8-tetrahydrofolate</name>
        <dbReference type="ChEBI" id="CHEBI:15636"/>
    </cofactor>
</comment>
<dbReference type="EC" id="4.1.99.3" evidence="2"/>
<dbReference type="EMBL" id="FOVE01000013">
    <property type="protein sequence ID" value="SFN60225.1"/>
    <property type="molecule type" value="Genomic_DNA"/>
</dbReference>
<comment type="cofactor">
    <cofactor evidence="8">
        <name>FAD</name>
        <dbReference type="ChEBI" id="CHEBI:57692"/>
    </cofactor>
    <text evidence="8">Binds 1 FAD per subunit.</text>
</comment>
<feature type="binding site" evidence="8">
    <location>
        <position position="267"/>
    </location>
    <ligand>
        <name>FAD</name>
        <dbReference type="ChEBI" id="CHEBI:57692"/>
    </ligand>
</feature>
<protein>
    <recommendedName>
        <fullName evidence="3">Deoxyribodipyrimidine photo-lyase</fullName>
        <ecNumber evidence="2">4.1.99.3</ecNumber>
    </recommendedName>
</protein>
<dbReference type="STRING" id="83765.SAMN05660284_01855"/>
<feature type="binding site" evidence="8">
    <location>
        <begin position="367"/>
        <end position="369"/>
    </location>
    <ligand>
        <name>FAD</name>
        <dbReference type="ChEBI" id="CHEBI:57692"/>
    </ligand>
</feature>
<evidence type="ECO:0000256" key="4">
    <source>
        <dbReference type="ARBA" id="ARBA00022630"/>
    </source>
</evidence>
<gene>
    <name evidence="11" type="ORF">SAMN05660284_01855</name>
</gene>
<dbReference type="InterPro" id="IPR014729">
    <property type="entry name" value="Rossmann-like_a/b/a_fold"/>
</dbReference>
<evidence type="ECO:0000313" key="11">
    <source>
        <dbReference type="EMBL" id="SFN60225.1"/>
    </source>
</evidence>
<organism evidence="11 12">
    <name type="scientific">Formivibrio citricus</name>
    <dbReference type="NCBI Taxonomy" id="83765"/>
    <lineage>
        <taxon>Bacteria</taxon>
        <taxon>Pseudomonadati</taxon>
        <taxon>Pseudomonadota</taxon>
        <taxon>Betaproteobacteria</taxon>
        <taxon>Neisseriales</taxon>
        <taxon>Chitinibacteraceae</taxon>
        <taxon>Formivibrio</taxon>
    </lineage>
</organism>
<sequence>MTTALVWLRRDLRLSDHAALSVALQEHGRVIPVFVFDRTILDPLPPTDRRVAFILESLKEIQARLREYGSGLVVRIGDPRTEIPGLAHEFQASAVYANRDYEPAAIARDTAIAQSLAGQGIQWVDVKDQVIFERDEILSRQGTPFQVFTPYWRSWLQKLTPVAMAEYPVTPYCRNLARLPAVPLPSLEELGFAPNDETPFTLTVGESGAATLLADFARRIEHYHVLRDYPARKGPSYLSTHLRFGTVSIRQLVRLALANPGEGAECWLKELCWREFYQQLLWHRPDLVEHTFRPEFDRLPFPNREDWFAAWCAGRTGYPLVDAGMRQLNQTGWMHNRLRMITASFLVKDLLIDWRRGERYFAEKLLDFDLASNNGGWQWAASVGCDAQPWFRIFNPVTQSRKFDPAGHFIRRYCPELARLPDSAIHAPWLAAPLELESAGIRQGQDYPHPLVDHASQRQAALALFKAASGR</sequence>
<dbReference type="InterPro" id="IPR036155">
    <property type="entry name" value="Crypto/Photolyase_N_sf"/>
</dbReference>
<evidence type="ECO:0000256" key="9">
    <source>
        <dbReference type="RuleBase" id="RU004182"/>
    </source>
</evidence>
<dbReference type="GO" id="GO:0009416">
    <property type="term" value="P:response to light stimulus"/>
    <property type="evidence" value="ECO:0007669"/>
    <property type="project" value="TreeGrafter"/>
</dbReference>
<dbReference type="SUPFAM" id="SSF48173">
    <property type="entry name" value="Cryptochrome/photolyase FAD-binding domain"/>
    <property type="match status" value="1"/>
</dbReference>
<dbReference type="AlphaFoldDB" id="A0A1I5ACK8"/>
<keyword evidence="4 8" id="KW-0285">Flavoprotein</keyword>
<dbReference type="GO" id="GO:0071949">
    <property type="term" value="F:FAD binding"/>
    <property type="evidence" value="ECO:0007669"/>
    <property type="project" value="TreeGrafter"/>
</dbReference>
<evidence type="ECO:0000256" key="3">
    <source>
        <dbReference type="ARBA" id="ARBA00014046"/>
    </source>
</evidence>
<keyword evidence="11" id="KW-0456">Lyase</keyword>
<dbReference type="GO" id="GO:0000719">
    <property type="term" value="P:photoreactive repair"/>
    <property type="evidence" value="ECO:0007669"/>
    <property type="project" value="UniProtKB-ARBA"/>
</dbReference>
<dbReference type="GO" id="GO:0003904">
    <property type="term" value="F:deoxyribodipyrimidine photo-lyase activity"/>
    <property type="evidence" value="ECO:0007669"/>
    <property type="project" value="UniProtKB-EC"/>
</dbReference>
<evidence type="ECO:0000256" key="5">
    <source>
        <dbReference type="ARBA" id="ARBA00022827"/>
    </source>
</evidence>
<dbReference type="Pfam" id="PF03441">
    <property type="entry name" value="FAD_binding_7"/>
    <property type="match status" value="1"/>
</dbReference>
<dbReference type="OrthoDB" id="9772484at2"/>
<dbReference type="GO" id="GO:0003677">
    <property type="term" value="F:DNA binding"/>
    <property type="evidence" value="ECO:0007669"/>
    <property type="project" value="TreeGrafter"/>
</dbReference>
<dbReference type="InterPro" id="IPR006050">
    <property type="entry name" value="DNA_photolyase_N"/>
</dbReference>
<dbReference type="InterPro" id="IPR002081">
    <property type="entry name" value="Cryptochrome/DNA_photolyase_1"/>
</dbReference>
<dbReference type="Pfam" id="PF00875">
    <property type="entry name" value="DNA_photolyase"/>
    <property type="match status" value="1"/>
</dbReference>
<dbReference type="PROSITE" id="PS00394">
    <property type="entry name" value="DNA_PHOTOLYASES_1_1"/>
    <property type="match status" value="1"/>
</dbReference>
<dbReference type="RefSeq" id="WP_091194991.1">
    <property type="nucleotide sequence ID" value="NZ_FOVE01000013.1"/>
</dbReference>
<dbReference type="PROSITE" id="PS51645">
    <property type="entry name" value="PHR_CRY_ALPHA_BETA"/>
    <property type="match status" value="1"/>
</dbReference>
<dbReference type="InterPro" id="IPR036134">
    <property type="entry name" value="Crypto/Photolyase_FAD-like_sf"/>
</dbReference>
<evidence type="ECO:0000256" key="1">
    <source>
        <dbReference type="ARBA" id="ARBA00001932"/>
    </source>
</evidence>
<feature type="domain" description="Photolyase/cryptochrome alpha/beta" evidence="10">
    <location>
        <begin position="2"/>
        <end position="131"/>
    </location>
</feature>
<dbReference type="PROSITE" id="PS00691">
    <property type="entry name" value="DNA_PHOTOLYASES_1_2"/>
    <property type="match status" value="1"/>
</dbReference>
<evidence type="ECO:0000256" key="2">
    <source>
        <dbReference type="ARBA" id="ARBA00013149"/>
    </source>
</evidence>
<keyword evidence="5 8" id="KW-0274">FAD</keyword>
<proteinExistence type="inferred from homology"/>
<evidence type="ECO:0000256" key="6">
    <source>
        <dbReference type="ARBA" id="ARBA00022991"/>
    </source>
</evidence>
<keyword evidence="6 9" id="KW-0157">Chromophore</keyword>
<evidence type="ECO:0000313" key="12">
    <source>
        <dbReference type="Proteomes" id="UP000242869"/>
    </source>
</evidence>
<reference evidence="12" key="1">
    <citation type="submission" date="2016-10" db="EMBL/GenBank/DDBJ databases">
        <authorList>
            <person name="Varghese N."/>
            <person name="Submissions S."/>
        </authorList>
    </citation>
    <scope>NUCLEOTIDE SEQUENCE [LARGE SCALE GENOMIC DNA]</scope>
    <source>
        <strain evidence="12">DSM 6150</strain>
    </source>
</reference>
<dbReference type="Gene3D" id="3.40.50.620">
    <property type="entry name" value="HUPs"/>
    <property type="match status" value="1"/>
</dbReference>
<keyword evidence="12" id="KW-1185">Reference proteome</keyword>
<dbReference type="Gene3D" id="1.10.579.10">
    <property type="entry name" value="DNA Cyclobutane Dipyrimidine Photolyase, subunit A, domain 3"/>
    <property type="match status" value="1"/>
</dbReference>
<evidence type="ECO:0000256" key="8">
    <source>
        <dbReference type="PIRSR" id="PIRSR602081-1"/>
    </source>
</evidence>
<dbReference type="InterPro" id="IPR018394">
    <property type="entry name" value="DNA_photolyase_1_CS_C"/>
</dbReference>
<comment type="catalytic activity">
    <reaction evidence="7">
        <text>cyclobutadipyrimidine (in DNA) = 2 pyrimidine residues (in DNA).</text>
        <dbReference type="EC" id="4.1.99.3"/>
    </reaction>
</comment>
<dbReference type="FunFam" id="1.10.579.10:FF:000003">
    <property type="entry name" value="Deoxyribodipyrimidine photo-lyase"/>
    <property type="match status" value="1"/>
</dbReference>
<feature type="binding site" evidence="8">
    <location>
        <position position="223"/>
    </location>
    <ligand>
        <name>FAD</name>
        <dbReference type="ChEBI" id="CHEBI:57692"/>
    </ligand>
</feature>
<evidence type="ECO:0000259" key="10">
    <source>
        <dbReference type="PROSITE" id="PS51645"/>
    </source>
</evidence>